<keyword evidence="1" id="KW-1133">Transmembrane helix</keyword>
<dbReference type="Proteomes" id="UP000426246">
    <property type="component" value="Chromosome"/>
</dbReference>
<proteinExistence type="predicted"/>
<dbReference type="KEGG" id="ppsc:EHS13_32935"/>
<evidence type="ECO:0008006" key="4">
    <source>
        <dbReference type="Google" id="ProtNLM"/>
    </source>
</evidence>
<keyword evidence="1" id="KW-0812">Transmembrane</keyword>
<reference evidence="3" key="1">
    <citation type="submission" date="2018-11" db="EMBL/GenBank/DDBJ databases">
        <title>Complete genome sequence of Paenibacillus sp. ML311-T8.</title>
        <authorList>
            <person name="Nam Y.-D."/>
            <person name="Kang J."/>
            <person name="Chung W.-H."/>
            <person name="Park Y.S."/>
        </authorList>
    </citation>
    <scope>NUCLEOTIDE SEQUENCE [LARGE SCALE GENOMIC DNA]</scope>
    <source>
        <strain evidence="3">ML311-T8</strain>
    </source>
</reference>
<dbReference type="RefSeq" id="WP_155704471.1">
    <property type="nucleotide sequence ID" value="NZ_CP034235.1"/>
</dbReference>
<gene>
    <name evidence="2" type="ORF">EHS13_32935</name>
</gene>
<keyword evidence="1" id="KW-0472">Membrane</keyword>
<dbReference type="OrthoDB" id="2588128at2"/>
<keyword evidence="3" id="KW-1185">Reference proteome</keyword>
<protein>
    <recommendedName>
        <fullName evidence="4">DUF4179 domain-containing protein</fullName>
    </recommendedName>
</protein>
<evidence type="ECO:0000256" key="1">
    <source>
        <dbReference type="SAM" id="Phobius"/>
    </source>
</evidence>
<sequence length="429" mass="47880">MSPNNLKQQLQAIPIPSSLRQRSQLGIEQAIMEKKEVNHRKSIWIKRKLGAIVAALVLLLLSAALMNQNYVWAAIQKALQFVPGIGIVKEEGSSSERYVLKQPISLSVGEGSIIITGILSDEEMTYITMAGNNTPRFEYVTLVNAQGNEYRLGSTIASWSSNDWTSGFWYKGKLDTSGSIKLVINLEPKIEVPVTLTRAETYSSYPEMGETATVNGVSITAIPDRVGDKARVSLVARHTEDFYISDYGIYGVYMHDESHKLNVLDDTGKKLVIENIRGVSSPASEFYFKLSENARNRYSLTLPEISVTYKSEVSIRISTEAKEHINQTFEIAGFPVTITKTEKVKEKGLRVYMDFHYNEQAAASLFNINIEGLSSSAKLNERTGAIEYMEFEVEPGSKQVNLKLIRPGVIIRGPWQFELSEENFKAGNA</sequence>
<organism evidence="2 3">
    <name type="scientific">Paenibacillus psychroresistens</name>
    <dbReference type="NCBI Taxonomy" id="1778678"/>
    <lineage>
        <taxon>Bacteria</taxon>
        <taxon>Bacillati</taxon>
        <taxon>Bacillota</taxon>
        <taxon>Bacilli</taxon>
        <taxon>Bacillales</taxon>
        <taxon>Paenibacillaceae</taxon>
        <taxon>Paenibacillus</taxon>
    </lineage>
</organism>
<evidence type="ECO:0000313" key="2">
    <source>
        <dbReference type="EMBL" id="QGQ99329.1"/>
    </source>
</evidence>
<dbReference type="EMBL" id="CP034235">
    <property type="protein sequence ID" value="QGQ99329.1"/>
    <property type="molecule type" value="Genomic_DNA"/>
</dbReference>
<feature type="transmembrane region" description="Helical" evidence="1">
    <location>
        <begin position="49"/>
        <end position="66"/>
    </location>
</feature>
<accession>A0A6B8RTU4</accession>
<dbReference type="AlphaFoldDB" id="A0A6B8RTU4"/>
<name>A0A6B8RTU4_9BACL</name>
<evidence type="ECO:0000313" key="3">
    <source>
        <dbReference type="Proteomes" id="UP000426246"/>
    </source>
</evidence>